<dbReference type="RefSeq" id="WP_138932180.1">
    <property type="nucleotide sequence ID" value="NZ_SWMU01000003.1"/>
</dbReference>
<keyword evidence="1" id="KW-0472">Membrane</keyword>
<protein>
    <recommendedName>
        <fullName evidence="2">TonB C-terminal domain-containing protein</fullName>
    </recommendedName>
</protein>
<dbReference type="EMBL" id="SWMU01000003">
    <property type="protein sequence ID" value="TKS56063.1"/>
    <property type="molecule type" value="Genomic_DNA"/>
</dbReference>
<dbReference type="AlphaFoldDB" id="A0A4U5TPY5"/>
<reference evidence="3 4" key="1">
    <citation type="submission" date="2019-04" db="EMBL/GenBank/DDBJ databases">
        <title>Psychroflexus halotolerans sp. nov., isolated from a marine solar saltern.</title>
        <authorList>
            <person name="Feng X."/>
        </authorList>
    </citation>
    <scope>NUCLEOTIDE SEQUENCE [LARGE SCALE GENOMIC DNA]</scope>
    <source>
        <strain evidence="3 4">WDS2C27</strain>
    </source>
</reference>
<sequence>MQVKKNPNKNLNKNRILYFQIGLSIVLVLLLISVEWKSYTKPIKDEKVKTEVMFFEEMPVVKLPKKELEPVSQTKQRKPIYQFKQVDDNTETPDKPLFEEPKTDFDPDTVLKELDTIINEDPKELPFDIVQDVPIFPGCEKYKDNDNRKACMSRKLFKFIGKHFDTQLASELGLEGQHKIFTQFKVSRTGEVIFMGARTSHPKLKAEAQRVIEKLPKMIPGKQRLQPVDVIFGLPINFKIND</sequence>
<comment type="caution">
    <text evidence="3">The sequence shown here is derived from an EMBL/GenBank/DDBJ whole genome shotgun (WGS) entry which is preliminary data.</text>
</comment>
<dbReference type="InterPro" id="IPR037682">
    <property type="entry name" value="TonB_C"/>
</dbReference>
<accession>A0A4U5TPY5</accession>
<dbReference type="Pfam" id="PF03544">
    <property type="entry name" value="TonB_C"/>
    <property type="match status" value="1"/>
</dbReference>
<name>A0A4U5TPY5_9FLAO</name>
<keyword evidence="4" id="KW-1185">Reference proteome</keyword>
<organism evidence="3 4">
    <name type="scientific">Mesohalobacter halotolerans</name>
    <dbReference type="NCBI Taxonomy" id="1883405"/>
    <lineage>
        <taxon>Bacteria</taxon>
        <taxon>Pseudomonadati</taxon>
        <taxon>Bacteroidota</taxon>
        <taxon>Flavobacteriia</taxon>
        <taxon>Flavobacteriales</taxon>
        <taxon>Flavobacteriaceae</taxon>
        <taxon>Mesohalobacter</taxon>
    </lineage>
</organism>
<feature type="domain" description="TonB C-terminal" evidence="2">
    <location>
        <begin position="168"/>
        <end position="240"/>
    </location>
</feature>
<keyword evidence="1" id="KW-0812">Transmembrane</keyword>
<evidence type="ECO:0000259" key="2">
    <source>
        <dbReference type="Pfam" id="PF03544"/>
    </source>
</evidence>
<gene>
    <name evidence="3" type="ORF">FCN74_08550</name>
</gene>
<keyword evidence="1" id="KW-1133">Transmembrane helix</keyword>
<evidence type="ECO:0000313" key="3">
    <source>
        <dbReference type="EMBL" id="TKS56063.1"/>
    </source>
</evidence>
<proteinExistence type="predicted"/>
<evidence type="ECO:0000256" key="1">
    <source>
        <dbReference type="SAM" id="Phobius"/>
    </source>
</evidence>
<evidence type="ECO:0000313" key="4">
    <source>
        <dbReference type="Proteomes" id="UP000306552"/>
    </source>
</evidence>
<dbReference type="OrthoDB" id="1522859at2"/>
<dbReference type="GO" id="GO:0055085">
    <property type="term" value="P:transmembrane transport"/>
    <property type="evidence" value="ECO:0007669"/>
    <property type="project" value="InterPro"/>
</dbReference>
<feature type="transmembrane region" description="Helical" evidence="1">
    <location>
        <begin position="16"/>
        <end position="34"/>
    </location>
</feature>
<dbReference type="Gene3D" id="3.30.1150.10">
    <property type="match status" value="1"/>
</dbReference>
<dbReference type="Proteomes" id="UP000306552">
    <property type="component" value="Unassembled WGS sequence"/>
</dbReference>